<gene>
    <name evidence="3" type="ORF">NX801_30095</name>
</gene>
<dbReference type="PANTHER" id="PTHR30466:SF1">
    <property type="entry name" value="FMN REDUCTASE (NADH) RUTF"/>
    <property type="match status" value="1"/>
</dbReference>
<accession>A0ABT2CTB4</accession>
<evidence type="ECO:0000313" key="4">
    <source>
        <dbReference type="Proteomes" id="UP001431313"/>
    </source>
</evidence>
<evidence type="ECO:0000256" key="1">
    <source>
        <dbReference type="ARBA" id="ARBA00023002"/>
    </source>
</evidence>
<dbReference type="Gene3D" id="2.30.110.10">
    <property type="entry name" value="Electron Transport, Fmn-binding Protein, Chain A"/>
    <property type="match status" value="1"/>
</dbReference>
<dbReference type="PANTHER" id="PTHR30466">
    <property type="entry name" value="FLAVIN REDUCTASE"/>
    <property type="match status" value="1"/>
</dbReference>
<organism evidence="3 4">
    <name type="scientific">Streptomyces pyxinae</name>
    <dbReference type="NCBI Taxonomy" id="2970734"/>
    <lineage>
        <taxon>Bacteria</taxon>
        <taxon>Bacillati</taxon>
        <taxon>Actinomycetota</taxon>
        <taxon>Actinomycetes</taxon>
        <taxon>Kitasatosporales</taxon>
        <taxon>Streptomycetaceae</taxon>
        <taxon>Streptomyces</taxon>
    </lineage>
</organism>
<name>A0ABT2CTB4_9ACTN</name>
<feature type="domain" description="Flavin reductase like" evidence="2">
    <location>
        <begin position="23"/>
        <end position="171"/>
    </location>
</feature>
<sequence length="182" mass="19146">MSSVSAQEIAAPSMTPAALRESMSRFATGVIVLSVGGEHIHGMTANAFSSVSLDPPTVLCCVAHSAVMHKALLSTRTFGVSVLGAEQEQTARYFADKRRPLGPEQFDGVAWRPGEVTGAPLLDGAVAWLECELADIHDSGDHAIFIGKVVHSAVAAPENSGLLFYEGGFRQIPVRGEKGAES</sequence>
<dbReference type="SUPFAM" id="SSF50475">
    <property type="entry name" value="FMN-binding split barrel"/>
    <property type="match status" value="1"/>
</dbReference>
<dbReference type="InterPro" id="IPR012349">
    <property type="entry name" value="Split_barrel_FMN-bd"/>
</dbReference>
<comment type="caution">
    <text evidence="3">The sequence shown here is derived from an EMBL/GenBank/DDBJ whole genome shotgun (WGS) entry which is preliminary data.</text>
</comment>
<dbReference type="InterPro" id="IPR050268">
    <property type="entry name" value="NADH-dep_flavin_reductase"/>
</dbReference>
<dbReference type="EMBL" id="JANUGQ010000046">
    <property type="protein sequence ID" value="MCS0639814.1"/>
    <property type="molecule type" value="Genomic_DNA"/>
</dbReference>
<proteinExistence type="predicted"/>
<dbReference type="InterPro" id="IPR002563">
    <property type="entry name" value="Flavin_Rdtase-like_dom"/>
</dbReference>
<protein>
    <submittedName>
        <fullName evidence="3">Flavin reductase family protein</fullName>
    </submittedName>
</protein>
<evidence type="ECO:0000313" key="3">
    <source>
        <dbReference type="EMBL" id="MCS0639814.1"/>
    </source>
</evidence>
<reference evidence="3" key="1">
    <citation type="submission" date="2022-08" db="EMBL/GenBank/DDBJ databases">
        <authorList>
            <person name="Somphong A."/>
            <person name="Phongsopitanun W."/>
        </authorList>
    </citation>
    <scope>NUCLEOTIDE SEQUENCE</scope>
    <source>
        <strain evidence="3">LP05-1</strain>
    </source>
</reference>
<keyword evidence="4" id="KW-1185">Reference proteome</keyword>
<keyword evidence="1" id="KW-0560">Oxidoreductase</keyword>
<dbReference type="RefSeq" id="WP_258791138.1">
    <property type="nucleotide sequence ID" value="NZ_JANUGQ010000046.1"/>
</dbReference>
<dbReference type="Proteomes" id="UP001431313">
    <property type="component" value="Unassembled WGS sequence"/>
</dbReference>
<dbReference type="SMART" id="SM00903">
    <property type="entry name" value="Flavin_Reduct"/>
    <property type="match status" value="1"/>
</dbReference>
<evidence type="ECO:0000259" key="2">
    <source>
        <dbReference type="SMART" id="SM00903"/>
    </source>
</evidence>
<dbReference type="Pfam" id="PF01613">
    <property type="entry name" value="Flavin_Reduct"/>
    <property type="match status" value="1"/>
</dbReference>